<evidence type="ECO:0000313" key="2">
    <source>
        <dbReference type="Proteomes" id="UP000664167"/>
    </source>
</evidence>
<dbReference type="EMBL" id="JAFLRJ010000167">
    <property type="protein sequence ID" value="MBO0513831.1"/>
    <property type="molecule type" value="Genomic_DNA"/>
</dbReference>
<name>A0A939F776_9ACTN</name>
<keyword evidence="2" id="KW-1185">Reference proteome</keyword>
<dbReference type="AlphaFoldDB" id="A0A939F776"/>
<evidence type="ECO:0000313" key="1">
    <source>
        <dbReference type="EMBL" id="MBO0513831.1"/>
    </source>
</evidence>
<proteinExistence type="predicted"/>
<dbReference type="RefSeq" id="WP_206963245.1">
    <property type="nucleotide sequence ID" value="NZ_BAAAJJ010000010.1"/>
</dbReference>
<dbReference type="Proteomes" id="UP000664167">
    <property type="component" value="Unassembled WGS sequence"/>
</dbReference>
<sequence length="154" mass="17242">MELEEALGMFDGAIVNAVGRAADLGIFEFTSETGNVALFLHIQCPFRVLHDGDMMIGSDDMNFPQKRLDGKDSDEPRGSIFDERSKILNRILARLRSKVDSFTMMDQGLLVLRFGPSIILQVFPDCSGRVEMWRFFAAGGEHYGFPRNLFSADA</sequence>
<reference evidence="1" key="1">
    <citation type="submission" date="2021-03" db="EMBL/GenBank/DDBJ databases">
        <title>Streptomyces poriferae sp. nov., a novel marine sponge-derived Actinobacteria species with anti-MRSA activity.</title>
        <authorList>
            <person name="Sandoval-Powers M."/>
            <person name="Kralova S."/>
            <person name="Nguyen G.-S."/>
            <person name="Fawwal D."/>
            <person name="Degnes K."/>
            <person name="Klinkenberg G."/>
            <person name="Sletta H."/>
            <person name="Wentzel A."/>
            <person name="Liles M.R."/>
        </authorList>
    </citation>
    <scope>NUCLEOTIDE SEQUENCE</scope>
    <source>
        <strain evidence="1">DSM 41794</strain>
    </source>
</reference>
<protein>
    <submittedName>
        <fullName evidence="1">Uncharacterized protein</fullName>
    </submittedName>
</protein>
<organism evidence="1 2">
    <name type="scientific">Streptomyces beijiangensis</name>
    <dbReference type="NCBI Taxonomy" id="163361"/>
    <lineage>
        <taxon>Bacteria</taxon>
        <taxon>Bacillati</taxon>
        <taxon>Actinomycetota</taxon>
        <taxon>Actinomycetes</taxon>
        <taxon>Kitasatosporales</taxon>
        <taxon>Streptomycetaceae</taxon>
        <taxon>Streptomyces</taxon>
    </lineage>
</organism>
<gene>
    <name evidence="1" type="ORF">J0695_18790</name>
</gene>
<comment type="caution">
    <text evidence="1">The sequence shown here is derived from an EMBL/GenBank/DDBJ whole genome shotgun (WGS) entry which is preliminary data.</text>
</comment>
<accession>A0A939F776</accession>